<protein>
    <submittedName>
        <fullName evidence="2">Uncharacterized protein</fullName>
    </submittedName>
</protein>
<gene>
    <name evidence="2" type="ORF">S12H4_14489</name>
</gene>
<dbReference type="EMBL" id="BARW01006908">
    <property type="protein sequence ID" value="GAI82354.1"/>
    <property type="molecule type" value="Genomic_DNA"/>
</dbReference>
<evidence type="ECO:0000256" key="1">
    <source>
        <dbReference type="SAM" id="Coils"/>
    </source>
</evidence>
<proteinExistence type="predicted"/>
<evidence type="ECO:0000313" key="2">
    <source>
        <dbReference type="EMBL" id="GAI82354.1"/>
    </source>
</evidence>
<dbReference type="AlphaFoldDB" id="X1TQN5"/>
<organism evidence="2">
    <name type="scientific">marine sediment metagenome</name>
    <dbReference type="NCBI Taxonomy" id="412755"/>
    <lineage>
        <taxon>unclassified sequences</taxon>
        <taxon>metagenomes</taxon>
        <taxon>ecological metagenomes</taxon>
    </lineage>
</organism>
<keyword evidence="1" id="KW-0175">Coiled coil</keyword>
<reference evidence="2" key="1">
    <citation type="journal article" date="2014" name="Front. Microbiol.">
        <title>High frequency of phylogenetically diverse reductive dehalogenase-homologous genes in deep subseafloor sedimentary metagenomes.</title>
        <authorList>
            <person name="Kawai M."/>
            <person name="Futagami T."/>
            <person name="Toyoda A."/>
            <person name="Takaki Y."/>
            <person name="Nishi S."/>
            <person name="Hori S."/>
            <person name="Arai W."/>
            <person name="Tsubouchi T."/>
            <person name="Morono Y."/>
            <person name="Uchiyama I."/>
            <person name="Ito T."/>
            <person name="Fujiyama A."/>
            <person name="Inagaki F."/>
            <person name="Takami H."/>
        </authorList>
    </citation>
    <scope>NUCLEOTIDE SEQUENCE</scope>
    <source>
        <strain evidence="2">Expedition CK06-06</strain>
    </source>
</reference>
<sequence length="53" mass="6110">DGKKVKGKKSLSELTEKAIPTVYGKVKKEYEKWTEEVKEIEKGKEKSNDRPSK</sequence>
<accession>X1TQN5</accession>
<comment type="caution">
    <text evidence="2">The sequence shown here is derived from an EMBL/GenBank/DDBJ whole genome shotgun (WGS) entry which is preliminary data.</text>
</comment>
<name>X1TQN5_9ZZZZ</name>
<feature type="non-terminal residue" evidence="2">
    <location>
        <position position="1"/>
    </location>
</feature>
<feature type="coiled-coil region" evidence="1">
    <location>
        <begin position="23"/>
        <end position="50"/>
    </location>
</feature>